<sequence>MGSSEQSNDGLVQFGSALKKEFPFDPEFRNLNHGSFGAAPRAVHAKVQEYRARADAVQDIFLRYEYPRKLDDARAAVAQLVNAPLDTVVFVPNATTAVNVVLRNLVWDADGRDEILCFSVIYGACGKTVDYAVDSARGLVSSRSVDLAYPLEDDDIVQAFRDAVATSRAEGKRPRLAIYDVVVSQPGVRFPFEELTRACRELGVLSLIDGAQGIGMLPLDLAALDPDFFVSNCHKWLHVPRACALFHVPVRNQHLLTSTLPTSHGYRSQGAARANPLPQDGAKPAFVSNFEFVGTLDNAAYLAVKDALEWRENVLGGERRIIEYLWTLAKEGGSKVADILGTQVLDNKKGTLTNNAMVNIFLPIKTSPDAVAPSSGSDGYVVLPSQDAAQAVTWMLSKLMDEYKTFIPICCHAGKWYVRLSAQVYLDTEDFAWAGRVLKELCERVGKHEYKDV</sequence>
<dbReference type="InterPro" id="IPR015421">
    <property type="entry name" value="PyrdxlP-dep_Trfase_major"/>
</dbReference>
<dbReference type="PANTHER" id="PTHR43092">
    <property type="entry name" value="L-CYSTEINE DESULFHYDRASE"/>
    <property type="match status" value="1"/>
</dbReference>
<feature type="domain" description="Aminotransferase class V" evidence="2">
    <location>
        <begin position="60"/>
        <end position="240"/>
    </location>
</feature>
<dbReference type="STRING" id="1314773.A0A3N2PNI1"/>
<dbReference type="GeneID" id="39581140"/>
<evidence type="ECO:0000256" key="1">
    <source>
        <dbReference type="ARBA" id="ARBA00022898"/>
    </source>
</evidence>
<reference evidence="3 4" key="1">
    <citation type="journal article" date="2018" name="Mol. Ecol.">
        <title>The obligate alkalophilic soda-lake fungus Sodiomyces alkalinus has shifted to a protein diet.</title>
        <authorList>
            <person name="Grum-Grzhimaylo A.A."/>
            <person name="Falkoski D.L."/>
            <person name="van den Heuvel J."/>
            <person name="Valero-Jimenez C.A."/>
            <person name="Min B."/>
            <person name="Choi I.G."/>
            <person name="Lipzen A."/>
            <person name="Daum C.G."/>
            <person name="Aanen D.K."/>
            <person name="Tsang A."/>
            <person name="Henrissat B."/>
            <person name="Bilanenko E.N."/>
            <person name="de Vries R.P."/>
            <person name="van Kan J.A.L."/>
            <person name="Grigoriev I.V."/>
            <person name="Debets A.J.M."/>
        </authorList>
    </citation>
    <scope>NUCLEOTIDE SEQUENCE [LARGE SCALE GENOMIC DNA]</scope>
    <source>
        <strain evidence="3 4">F11</strain>
    </source>
</reference>
<dbReference type="SUPFAM" id="SSF53383">
    <property type="entry name" value="PLP-dependent transferases"/>
    <property type="match status" value="1"/>
</dbReference>
<name>A0A3N2PNI1_SODAK</name>
<keyword evidence="3" id="KW-0808">Transferase</keyword>
<protein>
    <submittedName>
        <fullName evidence="3">PLP-dependent transferase</fullName>
    </submittedName>
</protein>
<proteinExistence type="predicted"/>
<dbReference type="Gene3D" id="3.40.640.10">
    <property type="entry name" value="Type I PLP-dependent aspartate aminotransferase-like (Major domain)"/>
    <property type="match status" value="1"/>
</dbReference>
<dbReference type="PANTHER" id="PTHR43092:SF2">
    <property type="entry name" value="HERCYNYLCYSTEINE SULFOXIDE LYASE"/>
    <property type="match status" value="1"/>
</dbReference>
<organism evidence="3 4">
    <name type="scientific">Sodiomyces alkalinus (strain CBS 110278 / VKM F-3762 / F11)</name>
    <name type="common">Alkaliphilic filamentous fungus</name>
    <dbReference type="NCBI Taxonomy" id="1314773"/>
    <lineage>
        <taxon>Eukaryota</taxon>
        <taxon>Fungi</taxon>
        <taxon>Dikarya</taxon>
        <taxon>Ascomycota</taxon>
        <taxon>Pezizomycotina</taxon>
        <taxon>Sordariomycetes</taxon>
        <taxon>Hypocreomycetidae</taxon>
        <taxon>Glomerellales</taxon>
        <taxon>Plectosphaerellaceae</taxon>
        <taxon>Sodiomyces</taxon>
    </lineage>
</organism>
<dbReference type="Proteomes" id="UP000272025">
    <property type="component" value="Unassembled WGS sequence"/>
</dbReference>
<evidence type="ECO:0000313" key="4">
    <source>
        <dbReference type="Proteomes" id="UP000272025"/>
    </source>
</evidence>
<keyword evidence="1" id="KW-0663">Pyridoxal phosphate</keyword>
<dbReference type="InterPro" id="IPR000192">
    <property type="entry name" value="Aminotrans_V_dom"/>
</dbReference>
<dbReference type="Pfam" id="PF00266">
    <property type="entry name" value="Aminotran_5"/>
    <property type="match status" value="1"/>
</dbReference>
<keyword evidence="4" id="KW-1185">Reference proteome</keyword>
<dbReference type="OrthoDB" id="5978656at2759"/>
<evidence type="ECO:0000313" key="3">
    <source>
        <dbReference type="EMBL" id="ROT36091.1"/>
    </source>
</evidence>
<evidence type="ECO:0000259" key="2">
    <source>
        <dbReference type="Pfam" id="PF00266"/>
    </source>
</evidence>
<dbReference type="AlphaFoldDB" id="A0A3N2PNI1"/>
<dbReference type="InterPro" id="IPR015424">
    <property type="entry name" value="PyrdxlP-dep_Trfase"/>
</dbReference>
<dbReference type="EMBL" id="ML119060">
    <property type="protein sequence ID" value="ROT36091.1"/>
    <property type="molecule type" value="Genomic_DNA"/>
</dbReference>
<dbReference type="GO" id="GO:0016740">
    <property type="term" value="F:transferase activity"/>
    <property type="evidence" value="ECO:0007669"/>
    <property type="project" value="UniProtKB-KW"/>
</dbReference>
<accession>A0A3N2PNI1</accession>
<dbReference type="RefSeq" id="XP_028463897.1">
    <property type="nucleotide sequence ID" value="XM_028612662.1"/>
</dbReference>
<gene>
    <name evidence="3" type="ORF">SODALDRAFT_337245</name>
</gene>